<dbReference type="Gene3D" id="1.20.1280.280">
    <property type="match status" value="1"/>
</dbReference>
<keyword evidence="3" id="KW-0378">Hydrolase</keyword>
<organism evidence="8 10">
    <name type="scientific">Legionella gratiana</name>
    <dbReference type="NCBI Taxonomy" id="45066"/>
    <lineage>
        <taxon>Bacteria</taxon>
        <taxon>Pseudomonadati</taxon>
        <taxon>Pseudomonadota</taxon>
        <taxon>Gammaproteobacteria</taxon>
        <taxon>Legionellales</taxon>
        <taxon>Legionellaceae</taxon>
        <taxon>Legionella</taxon>
    </lineage>
</organism>
<dbReference type="PROSITE" id="PS00139">
    <property type="entry name" value="THIOL_PROTEASE_CYS"/>
    <property type="match status" value="1"/>
</dbReference>
<dbReference type="GO" id="GO:0044161">
    <property type="term" value="C:host cell cytoplasmic vesicle"/>
    <property type="evidence" value="ECO:0007669"/>
    <property type="project" value="InterPro"/>
</dbReference>
<evidence type="ECO:0000313" key="8">
    <source>
        <dbReference type="EMBL" id="STX44041.1"/>
    </source>
</evidence>
<evidence type="ECO:0000256" key="3">
    <source>
        <dbReference type="ARBA" id="ARBA00022801"/>
    </source>
</evidence>
<dbReference type="EMBL" id="UGOB01000001">
    <property type="protein sequence ID" value="STX44041.1"/>
    <property type="molecule type" value="Genomic_DNA"/>
</dbReference>
<keyword evidence="2" id="KW-0645">Protease</keyword>
<reference evidence="8 10" key="2">
    <citation type="submission" date="2018-06" db="EMBL/GenBank/DDBJ databases">
        <authorList>
            <consortium name="Pathogen Informatics"/>
            <person name="Doyle S."/>
        </authorList>
    </citation>
    <scope>NUCLEOTIDE SEQUENCE [LARGE SCALE GENOMIC DNA]</scope>
    <source>
        <strain evidence="8 10">NCTC12388</strain>
    </source>
</reference>
<dbReference type="Pfam" id="PF14860">
    <property type="entry name" value="DrrA_P4M"/>
    <property type="match status" value="1"/>
</dbReference>
<accession>A0A378JAP3</accession>
<dbReference type="InterPro" id="IPR000169">
    <property type="entry name" value="Pept_cys_AS"/>
</dbReference>
<evidence type="ECO:0000256" key="1">
    <source>
        <dbReference type="ARBA" id="ARBA00007623"/>
    </source>
</evidence>
<dbReference type="GO" id="GO:0031267">
    <property type="term" value="F:small GTPase binding"/>
    <property type="evidence" value="ECO:0007669"/>
    <property type="project" value="InterPro"/>
</dbReference>
<evidence type="ECO:0000259" key="6">
    <source>
        <dbReference type="PROSITE" id="PS50203"/>
    </source>
</evidence>
<evidence type="ECO:0000313" key="9">
    <source>
        <dbReference type="Proteomes" id="UP000054691"/>
    </source>
</evidence>
<name>A0A378JAP3_9GAMM</name>
<dbReference type="Gene3D" id="3.90.70.10">
    <property type="entry name" value="Cysteine proteinases"/>
    <property type="match status" value="1"/>
</dbReference>
<dbReference type="PROSITE" id="PS50203">
    <property type="entry name" value="CALPAIN_CAT"/>
    <property type="match status" value="1"/>
</dbReference>
<keyword evidence="4" id="KW-0788">Thiol protease</keyword>
<dbReference type="AlphaFoldDB" id="A0A378JAP3"/>
<dbReference type="STRING" id="45066.Lgra_1808"/>
<dbReference type="RefSeq" id="WP_058498938.1">
    <property type="nucleotide sequence ID" value="NZ_CAAAHW010000001.1"/>
</dbReference>
<dbReference type="PANTHER" id="PTHR10183">
    <property type="entry name" value="CALPAIN"/>
    <property type="match status" value="1"/>
</dbReference>
<evidence type="ECO:0000313" key="7">
    <source>
        <dbReference type="EMBL" id="KTD10842.1"/>
    </source>
</evidence>
<reference evidence="7 9" key="1">
    <citation type="submission" date="2015-11" db="EMBL/GenBank/DDBJ databases">
        <title>Genomic analysis of 38 Legionella species identifies large and diverse effector repertoires.</title>
        <authorList>
            <person name="Burstein D."/>
            <person name="Amaro F."/>
            <person name="Zusman T."/>
            <person name="Lifshitz Z."/>
            <person name="Cohen O."/>
            <person name="Gilbert J.A."/>
            <person name="Pupko T."/>
            <person name="Shuman H.A."/>
            <person name="Segal G."/>
        </authorList>
    </citation>
    <scope>NUCLEOTIDE SEQUENCE [LARGE SCALE GENOMIC DNA]</scope>
    <source>
        <strain evidence="7 9">Lyon 8420412</strain>
    </source>
</reference>
<dbReference type="InterPro" id="IPR001300">
    <property type="entry name" value="Peptidase_C2_calpain_cat"/>
</dbReference>
<dbReference type="Pfam" id="PF00648">
    <property type="entry name" value="Peptidase_C2"/>
    <property type="match status" value="1"/>
</dbReference>
<dbReference type="GO" id="GO:0006508">
    <property type="term" value="P:proteolysis"/>
    <property type="evidence" value="ECO:0007669"/>
    <property type="project" value="UniProtKB-KW"/>
</dbReference>
<dbReference type="InterPro" id="IPR028057">
    <property type="entry name" value="DrrA_P4M"/>
</dbReference>
<dbReference type="InterPro" id="IPR038346">
    <property type="entry name" value="DrrA_PI4P-bd_sf"/>
</dbReference>
<dbReference type="InterPro" id="IPR038765">
    <property type="entry name" value="Papain-like_cys_pep_sf"/>
</dbReference>
<keyword evidence="9" id="KW-1185">Reference proteome</keyword>
<comment type="caution">
    <text evidence="5">Lacks conserved residue(s) required for the propagation of feature annotation.</text>
</comment>
<feature type="domain" description="Calpain catalytic" evidence="6">
    <location>
        <begin position="386"/>
        <end position="504"/>
    </location>
</feature>
<sequence length="606" mass="69935">MYTKVQFNEEELNHKKIRVTDQNLKDILDWKTTKIKLSRVDTPVKVTDINQSRIGNCYMLAALGSILEKDTEYLNKILKYDVLNKTVEISLRENQEVWTYVLDATKIDSLEANDHTHAAIFLLEKAYALHRVLTGEAYAIRQQNNKNSLKEKEHDFSLNVEQVREGKIVSSFENFKIHSQSFEDALNQGHPRDVYQHLGLSADTEALAKPEDPFKKIIALRSSLNVIRSGKEDYIDMNREDLFNQNFNSVIDRFSFTLNLNDSEKESLKQNFLKLIELPKQDRESIVDEIKKHLTNLIDSPKALIVERATEFVTSLFTQELDIKSIAARLIRTIPQKRGFALYTTEQEELFKKISENLTQNKLVSVESKETIGKSSENSATTGVGEPISKGLVGKHAYHVLDSYQRDGLKFLLIRNPWGHTVRDYQWKKKQIGNQTVSFLSAHAKTNLDSKSKEKSHGLGEITNSARLLDDKKFEKEYKKNGYFEVELTDFTKRFWGLTITKNPLDIKVETNNTSKFNNFKSEYQQARKAKILEQLRQEIIEIDSPEDLDQFKQSLKDRSEFKVLKTGQGTITKIMNLKTSSVEALEDILNQKERSFDSMSPNFKK</sequence>
<evidence type="ECO:0000256" key="5">
    <source>
        <dbReference type="PROSITE-ProRule" id="PRU00239"/>
    </source>
</evidence>
<dbReference type="PANTHER" id="PTHR10183:SF379">
    <property type="entry name" value="CALPAIN-5"/>
    <property type="match status" value="1"/>
</dbReference>
<gene>
    <name evidence="8" type="primary">SidM_1</name>
    <name evidence="7" type="synonym">drrA_1</name>
    <name evidence="7" type="ORF">Lgra_1808</name>
    <name evidence="8" type="ORF">NCTC12388_01333</name>
</gene>
<comment type="similarity">
    <text evidence="1">Belongs to the peptidase C2 family.</text>
</comment>
<dbReference type="SUPFAM" id="SSF54001">
    <property type="entry name" value="Cysteine proteinases"/>
    <property type="match status" value="1"/>
</dbReference>
<evidence type="ECO:0000256" key="4">
    <source>
        <dbReference type="ARBA" id="ARBA00022807"/>
    </source>
</evidence>
<dbReference type="Proteomes" id="UP000054691">
    <property type="component" value="Unassembled WGS sequence"/>
</dbReference>
<dbReference type="OrthoDB" id="5643665at2"/>
<dbReference type="Proteomes" id="UP000254476">
    <property type="component" value="Unassembled WGS sequence"/>
</dbReference>
<dbReference type="EMBL" id="LNYE01000022">
    <property type="protein sequence ID" value="KTD10842.1"/>
    <property type="molecule type" value="Genomic_DNA"/>
</dbReference>
<dbReference type="GO" id="GO:0004198">
    <property type="term" value="F:calcium-dependent cysteine-type endopeptidase activity"/>
    <property type="evidence" value="ECO:0007669"/>
    <property type="project" value="InterPro"/>
</dbReference>
<proteinExistence type="inferred from homology"/>
<protein>
    <submittedName>
        <fullName evidence="7">Multifunctional virulence effector protein DrrA</fullName>
    </submittedName>
    <submittedName>
        <fullName evidence="8">Substrate of the Dot/Icm secretion system</fullName>
    </submittedName>
</protein>
<dbReference type="InterPro" id="IPR022684">
    <property type="entry name" value="Calpain_cysteine_protease"/>
</dbReference>
<evidence type="ECO:0000256" key="2">
    <source>
        <dbReference type="ARBA" id="ARBA00022670"/>
    </source>
</evidence>
<evidence type="ECO:0000313" key="10">
    <source>
        <dbReference type="Proteomes" id="UP000254476"/>
    </source>
</evidence>